<keyword evidence="2" id="KW-1185">Reference proteome</keyword>
<accession>A0ACC2XF46</accession>
<gene>
    <name evidence="1" type="ORF">QFC24_004469</name>
</gene>
<comment type="caution">
    <text evidence="1">The sequence shown here is derived from an EMBL/GenBank/DDBJ whole genome shotgun (WGS) entry which is preliminary data.</text>
</comment>
<evidence type="ECO:0000313" key="2">
    <source>
        <dbReference type="Proteomes" id="UP001234202"/>
    </source>
</evidence>
<evidence type="ECO:0000313" key="1">
    <source>
        <dbReference type="EMBL" id="KAJ9121887.1"/>
    </source>
</evidence>
<reference evidence="1" key="1">
    <citation type="submission" date="2023-04" db="EMBL/GenBank/DDBJ databases">
        <title>Draft Genome sequencing of Naganishia species isolated from polar environments using Oxford Nanopore Technology.</title>
        <authorList>
            <person name="Leo P."/>
            <person name="Venkateswaran K."/>
        </authorList>
    </citation>
    <scope>NUCLEOTIDE SEQUENCE</scope>
    <source>
        <strain evidence="1">DBVPG 5303</strain>
    </source>
</reference>
<sequence length="505" mass="54269">MSIAKDSTKGDRIAMGDATNKVDYEDANDARAYLADADELEAAVQGDAVFGEINEEGPNYKNVSLLGTVMLMVKAQIGLGVLSIPSVFQALGLVPGVILLLFIGCLTHWAGYMVGKFKLRHPEVYSVADVGYMIGGRVGREFMAISYWLFMTCIAGSGMLGISIALNAISSHGTCTAAFVAIAAIIVFAVSSIQTLEKLSWISWVGVIAITVSLMIVTIGVGIQDRPAAAPQVGDWMKDVVIFGKPSFATAMSSVGSLLFAFAGMPSYFAVVAEMRDPRQFPLALFITQMFMYALYLAVGIVVYWYCGQYVASPALGSAGPLLKKIAYGIVLPALIASSVLYTHMPAKYLFVRILRGTDDLSKNTKKHYIVWFSCVAGCTLFSYVIARYVHYPIARVDEVLTCTPSLDSAIPVFGGLVGLIGALLGSILCLSMESAMWFYDFFSLRKTDKSFKYRALFAWAAFVGFCGIFICGAGTYGAVEDIQIGYAANGGTTPWSCADNSGTI</sequence>
<organism evidence="1 2">
    <name type="scientific">Naganishia onofrii</name>
    <dbReference type="NCBI Taxonomy" id="1851511"/>
    <lineage>
        <taxon>Eukaryota</taxon>
        <taxon>Fungi</taxon>
        <taxon>Dikarya</taxon>
        <taxon>Basidiomycota</taxon>
        <taxon>Agaricomycotina</taxon>
        <taxon>Tremellomycetes</taxon>
        <taxon>Filobasidiales</taxon>
        <taxon>Filobasidiaceae</taxon>
        <taxon>Naganishia</taxon>
    </lineage>
</organism>
<protein>
    <submittedName>
        <fullName evidence="1">Uncharacterized protein</fullName>
    </submittedName>
</protein>
<dbReference type="EMBL" id="JASBWV010000016">
    <property type="protein sequence ID" value="KAJ9121887.1"/>
    <property type="molecule type" value="Genomic_DNA"/>
</dbReference>
<proteinExistence type="predicted"/>
<name>A0ACC2XF46_9TREE</name>
<dbReference type="Proteomes" id="UP001234202">
    <property type="component" value="Unassembled WGS sequence"/>
</dbReference>